<keyword evidence="2" id="KW-1185">Reference proteome</keyword>
<comment type="caution">
    <text evidence="1">The sequence shown here is derived from an EMBL/GenBank/DDBJ whole genome shotgun (WGS) entry which is preliminary data.</text>
</comment>
<evidence type="ECO:0000313" key="1">
    <source>
        <dbReference type="EMBL" id="KAJ8872764.1"/>
    </source>
</evidence>
<protein>
    <submittedName>
        <fullName evidence="1">Uncharacterized protein</fullName>
    </submittedName>
</protein>
<reference evidence="1 2" key="1">
    <citation type="submission" date="2023-02" db="EMBL/GenBank/DDBJ databases">
        <title>LHISI_Scaffold_Assembly.</title>
        <authorList>
            <person name="Stuart O.P."/>
            <person name="Cleave R."/>
            <person name="Magrath M.J.L."/>
            <person name="Mikheyev A.S."/>
        </authorList>
    </citation>
    <scope>NUCLEOTIDE SEQUENCE [LARGE SCALE GENOMIC DNA]</scope>
    <source>
        <strain evidence="1">Daus_M_001</strain>
        <tissue evidence="1">Leg muscle</tissue>
    </source>
</reference>
<dbReference type="EMBL" id="JARBHB010000011">
    <property type="protein sequence ID" value="KAJ8872764.1"/>
    <property type="molecule type" value="Genomic_DNA"/>
</dbReference>
<proteinExistence type="predicted"/>
<organism evidence="1 2">
    <name type="scientific">Dryococelus australis</name>
    <dbReference type="NCBI Taxonomy" id="614101"/>
    <lineage>
        <taxon>Eukaryota</taxon>
        <taxon>Metazoa</taxon>
        <taxon>Ecdysozoa</taxon>
        <taxon>Arthropoda</taxon>
        <taxon>Hexapoda</taxon>
        <taxon>Insecta</taxon>
        <taxon>Pterygota</taxon>
        <taxon>Neoptera</taxon>
        <taxon>Polyneoptera</taxon>
        <taxon>Phasmatodea</taxon>
        <taxon>Verophasmatodea</taxon>
        <taxon>Anareolatae</taxon>
        <taxon>Phasmatidae</taxon>
        <taxon>Eurycanthinae</taxon>
        <taxon>Dryococelus</taxon>
    </lineage>
</organism>
<sequence length="300" mass="32950">MRMAGPGFEPSLSFHGGIGVRLIVSHLGKPGSIPSWVAPGFSQVGTVPDDAAGCRFSLGFPFSPVPSFQRCSILTSLHPSVIKKSMLRSPQISSLALFFKTEFIHFSKQTGFDFRRGRSRIFTSGTSSRRCRLSVGFIRDLPFLPLFIPPLRLTHMQNPGATPPGIEPGSPGWKATFLVQNDSPLPRQAKMVHCDAGCSSLVLLVGFSPFFSPHKVCRCIFHSAAYFSLLSEWPIPRIRLTVPSFDDYTKDTLIVSESAQMSCTGLQPLDQQSYRRSSDNTSGVVRAITMRALQCKPTIP</sequence>
<dbReference type="Proteomes" id="UP001159363">
    <property type="component" value="Chromosome 10"/>
</dbReference>
<name>A0ABQ9GL54_9NEOP</name>
<evidence type="ECO:0000313" key="2">
    <source>
        <dbReference type="Proteomes" id="UP001159363"/>
    </source>
</evidence>
<accession>A0ABQ9GL54</accession>
<gene>
    <name evidence="1" type="ORF">PR048_026380</name>
</gene>